<evidence type="ECO:0000313" key="6">
    <source>
        <dbReference type="EMBL" id="GCC17744.1"/>
    </source>
</evidence>
<keyword evidence="3 5" id="KW-1133">Transmembrane helix</keyword>
<gene>
    <name evidence="6" type="ORF">chiPu_0022026</name>
</gene>
<evidence type="ECO:0000256" key="1">
    <source>
        <dbReference type="ARBA" id="ARBA00004141"/>
    </source>
</evidence>
<keyword evidence="2 5" id="KW-0812">Transmembrane</keyword>
<dbReference type="AlphaFoldDB" id="A0A401RHY7"/>
<dbReference type="Proteomes" id="UP000287033">
    <property type="component" value="Unassembled WGS sequence"/>
</dbReference>
<keyword evidence="4 5" id="KW-0472">Membrane</keyword>
<organism evidence="6 7">
    <name type="scientific">Chiloscyllium punctatum</name>
    <name type="common">Brownbanded bambooshark</name>
    <name type="synonym">Hemiscyllium punctatum</name>
    <dbReference type="NCBI Taxonomy" id="137246"/>
    <lineage>
        <taxon>Eukaryota</taxon>
        <taxon>Metazoa</taxon>
        <taxon>Chordata</taxon>
        <taxon>Craniata</taxon>
        <taxon>Vertebrata</taxon>
        <taxon>Chondrichthyes</taxon>
        <taxon>Elasmobranchii</taxon>
        <taxon>Galeomorphii</taxon>
        <taxon>Galeoidea</taxon>
        <taxon>Orectolobiformes</taxon>
        <taxon>Hemiscylliidae</taxon>
        <taxon>Chiloscyllium</taxon>
    </lineage>
</organism>
<comment type="caution">
    <text evidence="6">The sequence shown here is derived from an EMBL/GenBank/DDBJ whole genome shotgun (WGS) entry which is preliminary data.</text>
</comment>
<proteinExistence type="predicted"/>
<name>A0A401RHY7_CHIPU</name>
<reference evidence="6 7" key="1">
    <citation type="journal article" date="2018" name="Nat. Ecol. Evol.">
        <title>Shark genomes provide insights into elasmobranch evolution and the origin of vertebrates.</title>
        <authorList>
            <person name="Hara Y"/>
            <person name="Yamaguchi K"/>
            <person name="Onimaru K"/>
            <person name="Kadota M"/>
            <person name="Koyanagi M"/>
            <person name="Keeley SD"/>
            <person name="Tatsumi K"/>
            <person name="Tanaka K"/>
            <person name="Motone F"/>
            <person name="Kageyama Y"/>
            <person name="Nozu R"/>
            <person name="Adachi N"/>
            <person name="Nishimura O"/>
            <person name="Nakagawa R"/>
            <person name="Tanegashima C"/>
            <person name="Kiyatake I"/>
            <person name="Matsumoto R"/>
            <person name="Murakumo K"/>
            <person name="Nishida K"/>
            <person name="Terakita A"/>
            <person name="Kuratani S"/>
            <person name="Sato K"/>
            <person name="Hyodo S Kuraku.S."/>
        </authorList>
    </citation>
    <scope>NUCLEOTIDE SEQUENCE [LARGE SCALE GENOMIC DNA]</scope>
</reference>
<accession>A0A401RHY7</accession>
<evidence type="ECO:0000256" key="2">
    <source>
        <dbReference type="ARBA" id="ARBA00022692"/>
    </source>
</evidence>
<comment type="subcellular location">
    <subcellularLocation>
        <location evidence="1">Membrane</location>
        <topology evidence="1">Multi-pass membrane protein</topology>
    </subcellularLocation>
</comment>
<dbReference type="OrthoDB" id="10071849at2759"/>
<feature type="transmembrane region" description="Helical" evidence="5">
    <location>
        <begin position="93"/>
        <end position="116"/>
    </location>
</feature>
<evidence type="ECO:0000313" key="7">
    <source>
        <dbReference type="Proteomes" id="UP000287033"/>
    </source>
</evidence>
<dbReference type="EMBL" id="BEZZ01005605">
    <property type="protein sequence ID" value="GCC17744.1"/>
    <property type="molecule type" value="Genomic_DNA"/>
</dbReference>
<dbReference type="GO" id="GO:0016020">
    <property type="term" value="C:membrane"/>
    <property type="evidence" value="ECO:0007669"/>
    <property type="project" value="UniProtKB-SubCell"/>
</dbReference>
<sequence>MVGIINLTFGVPLYFAAPFVVSIRLWAPWWTGILFVISGALTMLNIDSPEPRVKKLAMIFNFVSAIAAALGAVVYILSTMISGYYLWRSPMLILILLFMYCVVELFIALLVGIILCKN</sequence>
<evidence type="ECO:0000256" key="4">
    <source>
        <dbReference type="ARBA" id="ARBA00023136"/>
    </source>
</evidence>
<dbReference type="InterPro" id="IPR007237">
    <property type="entry name" value="CD20-like"/>
</dbReference>
<protein>
    <submittedName>
        <fullName evidence="6">Uncharacterized protein</fullName>
    </submittedName>
</protein>
<feature type="transmembrane region" description="Helical" evidence="5">
    <location>
        <begin position="58"/>
        <end position="87"/>
    </location>
</feature>
<evidence type="ECO:0000256" key="3">
    <source>
        <dbReference type="ARBA" id="ARBA00022989"/>
    </source>
</evidence>
<dbReference type="Pfam" id="PF04103">
    <property type="entry name" value="CD20"/>
    <property type="match status" value="1"/>
</dbReference>
<evidence type="ECO:0000256" key="5">
    <source>
        <dbReference type="SAM" id="Phobius"/>
    </source>
</evidence>
<keyword evidence="7" id="KW-1185">Reference proteome</keyword>
<feature type="transmembrane region" description="Helical" evidence="5">
    <location>
        <begin position="27"/>
        <end position="46"/>
    </location>
</feature>